<dbReference type="Gene3D" id="3.40.1190.20">
    <property type="match status" value="1"/>
</dbReference>
<dbReference type="eggNOG" id="COG1105">
    <property type="taxonomic scope" value="Bacteria"/>
</dbReference>
<keyword evidence="11" id="KW-1185">Reference proteome</keyword>
<dbReference type="SUPFAM" id="SSF53613">
    <property type="entry name" value="Ribokinase-like"/>
    <property type="match status" value="1"/>
</dbReference>
<dbReference type="InterPro" id="IPR017583">
    <property type="entry name" value="Tagatose/fructose_Pkinase"/>
</dbReference>
<dbReference type="PANTHER" id="PTHR46566">
    <property type="entry name" value="1-PHOSPHOFRUCTOKINASE-RELATED"/>
    <property type="match status" value="1"/>
</dbReference>
<evidence type="ECO:0000313" key="10">
    <source>
        <dbReference type="EMBL" id="ARC37663.1"/>
    </source>
</evidence>
<dbReference type="RefSeq" id="WP_080622142.1">
    <property type="nucleotide sequence ID" value="NZ_CAWMZI010000001.1"/>
</dbReference>
<sequence>MMIRTVALNPAIDQTVMVPRLEPGEVIRASATRQDPGGKAVNVASCLADWGVKVVVTGLLGRDNAASFEQLFAAKGIADRMIRVAGSTRTNIKILEDGGRTTDVNLPGFAARPEDTKAVFNQLDTVATGDLVVVSGSQPQGLAPDTTARLVADLAGRGARVVLDVSGEPLAQALAGAVMPHAVKPNRHELEALVGRSLAEPTALLAAARDLLDRGIALVTVSMGAEGALFVTRAGALVAQPAEVATGSSVGAGDAMVAGLTAGLAEGLALPDLARQATAFAGAKLRNPGAHLPPQAEVRALAARIVTAPAAEYAAG</sequence>
<dbReference type="KEGG" id="pye:A6J80_15930"/>
<evidence type="ECO:0000256" key="3">
    <source>
        <dbReference type="ARBA" id="ARBA00022741"/>
    </source>
</evidence>
<comment type="function">
    <text evidence="8">Catalyzes the ATP-dependent phosphorylation of fructose-l-phosphate to fructose-l,6-bisphosphate.</text>
</comment>
<dbReference type="InterPro" id="IPR022463">
    <property type="entry name" value="1-PFruKinase"/>
</dbReference>
<dbReference type="PROSITE" id="PS00584">
    <property type="entry name" value="PFKB_KINASES_2"/>
    <property type="match status" value="1"/>
</dbReference>
<dbReference type="PANTHER" id="PTHR46566:SF5">
    <property type="entry name" value="1-PHOSPHOFRUCTOKINASE"/>
    <property type="match status" value="1"/>
</dbReference>
<evidence type="ECO:0000259" key="9">
    <source>
        <dbReference type="Pfam" id="PF00294"/>
    </source>
</evidence>
<keyword evidence="2 7" id="KW-0808">Transferase</keyword>
<dbReference type="Pfam" id="PF00294">
    <property type="entry name" value="PfkB"/>
    <property type="match status" value="1"/>
</dbReference>
<dbReference type="InterPro" id="IPR011611">
    <property type="entry name" value="PfkB_dom"/>
</dbReference>
<protein>
    <recommendedName>
        <fullName evidence="7">Phosphofructokinase</fullName>
    </recommendedName>
</protein>
<dbReference type="GO" id="GO:0005524">
    <property type="term" value="F:ATP binding"/>
    <property type="evidence" value="ECO:0007669"/>
    <property type="project" value="UniProtKB-UniRule"/>
</dbReference>
<reference evidence="10" key="1">
    <citation type="submission" date="2017-12" db="EMBL/GenBank/DDBJ databases">
        <title>FDA dAtabase for Regulatory Grade micrObial Sequences (FDA-ARGOS): Supporting development and validation of Infectious Disease Dx tests.</title>
        <authorList>
            <person name="Campos J."/>
            <person name="Goldberg B."/>
            <person name="Tallon L."/>
            <person name="Sadzewicz L."/>
            <person name="Sengamalay N."/>
            <person name="Ott S."/>
            <person name="Godinez A."/>
            <person name="Nagaraj S."/>
            <person name="Vyas G."/>
            <person name="Aluvathingal J."/>
            <person name="Nadendla S."/>
            <person name="Geyer C."/>
            <person name="Nandy P."/>
            <person name="Hobson J."/>
            <person name="Sichtig H."/>
        </authorList>
    </citation>
    <scope>NUCLEOTIDE SEQUENCE</scope>
    <source>
        <strain evidence="10">FDAARGOS_252</strain>
    </source>
</reference>
<dbReference type="InterPro" id="IPR002173">
    <property type="entry name" value="Carboh/pur_kinase_PfkB_CS"/>
</dbReference>
<evidence type="ECO:0000256" key="5">
    <source>
        <dbReference type="ARBA" id="ARBA00022840"/>
    </source>
</evidence>
<dbReference type="STRING" id="147645.A6J80_15930"/>
<dbReference type="NCBIfam" id="TIGR03168">
    <property type="entry name" value="1-PFK"/>
    <property type="match status" value="1"/>
</dbReference>
<evidence type="ECO:0000313" key="11">
    <source>
        <dbReference type="Proteomes" id="UP000191257"/>
    </source>
</evidence>
<dbReference type="CDD" id="cd01164">
    <property type="entry name" value="FruK_PfkB_like"/>
    <property type="match status" value="1"/>
</dbReference>
<dbReference type="EMBL" id="CP020442">
    <property type="protein sequence ID" value="ARC37663.1"/>
    <property type="molecule type" value="Genomic_DNA"/>
</dbReference>
<proteinExistence type="inferred from homology"/>
<keyword evidence="5 8" id="KW-0067">ATP-binding</keyword>
<dbReference type="FunFam" id="3.40.1190.20:FF:000001">
    <property type="entry name" value="Phosphofructokinase"/>
    <property type="match status" value="1"/>
</dbReference>
<accession>A0A1V0GUY1</accession>
<evidence type="ECO:0000256" key="6">
    <source>
        <dbReference type="ARBA" id="ARBA00047745"/>
    </source>
</evidence>
<keyword evidence="4 8" id="KW-0418">Kinase</keyword>
<dbReference type="PROSITE" id="PS00583">
    <property type="entry name" value="PFKB_KINASES_1"/>
    <property type="match status" value="1"/>
</dbReference>
<comment type="catalytic activity">
    <reaction evidence="6 8">
        <text>beta-D-fructose 1-phosphate + ATP = beta-D-fructose 1,6-bisphosphate + ADP + H(+)</text>
        <dbReference type="Rhea" id="RHEA:14213"/>
        <dbReference type="ChEBI" id="CHEBI:15378"/>
        <dbReference type="ChEBI" id="CHEBI:30616"/>
        <dbReference type="ChEBI" id="CHEBI:32966"/>
        <dbReference type="ChEBI" id="CHEBI:138881"/>
        <dbReference type="ChEBI" id="CHEBI:456216"/>
        <dbReference type="EC" id="2.7.1.56"/>
    </reaction>
</comment>
<evidence type="ECO:0000256" key="1">
    <source>
        <dbReference type="ARBA" id="ARBA00010688"/>
    </source>
</evidence>
<evidence type="ECO:0000256" key="2">
    <source>
        <dbReference type="ARBA" id="ARBA00022679"/>
    </source>
</evidence>
<evidence type="ECO:0000256" key="7">
    <source>
        <dbReference type="PIRNR" id="PIRNR000535"/>
    </source>
</evidence>
<dbReference type="PIRSF" id="PIRSF000535">
    <property type="entry name" value="1PFK/6PFK/LacC"/>
    <property type="match status" value="1"/>
</dbReference>
<dbReference type="InterPro" id="IPR029056">
    <property type="entry name" value="Ribokinase-like"/>
</dbReference>
<dbReference type="GO" id="GO:0016052">
    <property type="term" value="P:carbohydrate catabolic process"/>
    <property type="evidence" value="ECO:0007669"/>
    <property type="project" value="UniProtKB-ARBA"/>
</dbReference>
<name>A0A1V0GUY1_9RHOB</name>
<keyword evidence="3 8" id="KW-0547">Nucleotide-binding</keyword>
<evidence type="ECO:0000256" key="8">
    <source>
        <dbReference type="RuleBase" id="RU369061"/>
    </source>
</evidence>
<comment type="similarity">
    <text evidence="1 7 8">Belongs to the carbohydrate kinase PfkB family.</text>
</comment>
<dbReference type="NCBIfam" id="TIGR03828">
    <property type="entry name" value="pfkB"/>
    <property type="match status" value="1"/>
</dbReference>
<dbReference type="Proteomes" id="UP000191257">
    <property type="component" value="Chromosome"/>
</dbReference>
<gene>
    <name evidence="10" type="primary">pfkB</name>
    <name evidence="10" type="ORF">A6J80_15930</name>
</gene>
<dbReference type="AlphaFoldDB" id="A0A1V0GUY1"/>
<evidence type="ECO:0000256" key="4">
    <source>
        <dbReference type="ARBA" id="ARBA00022777"/>
    </source>
</evidence>
<feature type="domain" description="Carbohydrate kinase PfkB" evidence="9">
    <location>
        <begin position="10"/>
        <end position="293"/>
    </location>
</feature>
<dbReference type="GO" id="GO:0044281">
    <property type="term" value="P:small molecule metabolic process"/>
    <property type="evidence" value="ECO:0007669"/>
    <property type="project" value="UniProtKB-ARBA"/>
</dbReference>
<dbReference type="GO" id="GO:0005829">
    <property type="term" value="C:cytosol"/>
    <property type="evidence" value="ECO:0007669"/>
    <property type="project" value="TreeGrafter"/>
</dbReference>
<dbReference type="GO" id="GO:0008662">
    <property type="term" value="F:1-phosphofructokinase activity"/>
    <property type="evidence" value="ECO:0007669"/>
    <property type="project" value="UniProtKB-UniRule"/>
</dbReference>
<organism evidence="10 11">
    <name type="scientific">Paracoccus yeei</name>
    <dbReference type="NCBI Taxonomy" id="147645"/>
    <lineage>
        <taxon>Bacteria</taxon>
        <taxon>Pseudomonadati</taxon>
        <taxon>Pseudomonadota</taxon>
        <taxon>Alphaproteobacteria</taxon>
        <taxon>Rhodobacterales</taxon>
        <taxon>Paracoccaceae</taxon>
        <taxon>Paracoccus</taxon>
    </lineage>
</organism>